<feature type="region of interest" description="Disordered" evidence="1">
    <location>
        <begin position="350"/>
        <end position="430"/>
    </location>
</feature>
<evidence type="ECO:0000313" key="2">
    <source>
        <dbReference type="EMBL" id="KIJ32735.1"/>
    </source>
</evidence>
<proteinExistence type="predicted"/>
<accession>A0A0C9V5F9</accession>
<protein>
    <submittedName>
        <fullName evidence="2">Uncharacterized protein</fullName>
    </submittedName>
</protein>
<dbReference type="EMBL" id="KN837222">
    <property type="protein sequence ID" value="KIJ32735.1"/>
    <property type="molecule type" value="Genomic_DNA"/>
</dbReference>
<dbReference type="OrthoDB" id="244061at2759"/>
<gene>
    <name evidence="2" type="ORF">M422DRAFT_265360</name>
</gene>
<sequence length="443" mass="50228">MSDSKKSQAKRSGNTADLLSQFREQRAQREENCIELSTVYGACFIYHLEGCDQCSIYLEHLLEDIEKCPSMYVFTKDEILSGLNEAWPHIWEYIQQLDESCATFERELYEETAVNRQLHDENEDLRAQIIKLETCIESLQPTSLSEHIISPTPTTELPTGSQALTTPVKVSYSRKRARKLDENEDFLNKARKYDSRPDHWSLYMWTALVGWHQNPMSVPNVLREDNEGYFLEQDVDIAAWLTKVIGELPRQAVMLRMKGIFGSRTNFETACYGFNPNLFCTEMHRSRWLTDASLPLRIGSQITKGIKAKTQIESVRIPEGPEFLKLRPLSVAAVERAAYMALCEQEKAPYKGKKPATANRQSKPSVHAPTPAKTGESSQQRLDTDLESYGQAHEQVLPYDEAPPSGEPDAGEIAPPSGGANSTLYDESTMDIDQIVEDIYRDC</sequence>
<evidence type="ECO:0000313" key="3">
    <source>
        <dbReference type="Proteomes" id="UP000054279"/>
    </source>
</evidence>
<reference evidence="2 3" key="1">
    <citation type="submission" date="2014-06" db="EMBL/GenBank/DDBJ databases">
        <title>Evolutionary Origins and Diversification of the Mycorrhizal Mutualists.</title>
        <authorList>
            <consortium name="DOE Joint Genome Institute"/>
            <consortium name="Mycorrhizal Genomics Consortium"/>
            <person name="Kohler A."/>
            <person name="Kuo A."/>
            <person name="Nagy L.G."/>
            <person name="Floudas D."/>
            <person name="Copeland A."/>
            <person name="Barry K.W."/>
            <person name="Cichocki N."/>
            <person name="Veneault-Fourrey C."/>
            <person name="LaButti K."/>
            <person name="Lindquist E.A."/>
            <person name="Lipzen A."/>
            <person name="Lundell T."/>
            <person name="Morin E."/>
            <person name="Murat C."/>
            <person name="Riley R."/>
            <person name="Ohm R."/>
            <person name="Sun H."/>
            <person name="Tunlid A."/>
            <person name="Henrissat B."/>
            <person name="Grigoriev I.V."/>
            <person name="Hibbett D.S."/>
            <person name="Martin F."/>
        </authorList>
    </citation>
    <scope>NUCLEOTIDE SEQUENCE [LARGE SCALE GENOMIC DNA]</scope>
    <source>
        <strain evidence="2 3">SS14</strain>
    </source>
</reference>
<keyword evidence="3" id="KW-1185">Reference proteome</keyword>
<organism evidence="2 3">
    <name type="scientific">Sphaerobolus stellatus (strain SS14)</name>
    <dbReference type="NCBI Taxonomy" id="990650"/>
    <lineage>
        <taxon>Eukaryota</taxon>
        <taxon>Fungi</taxon>
        <taxon>Dikarya</taxon>
        <taxon>Basidiomycota</taxon>
        <taxon>Agaricomycotina</taxon>
        <taxon>Agaricomycetes</taxon>
        <taxon>Phallomycetidae</taxon>
        <taxon>Geastrales</taxon>
        <taxon>Sphaerobolaceae</taxon>
        <taxon>Sphaerobolus</taxon>
    </lineage>
</organism>
<evidence type="ECO:0000256" key="1">
    <source>
        <dbReference type="SAM" id="MobiDB-lite"/>
    </source>
</evidence>
<dbReference type="Proteomes" id="UP000054279">
    <property type="component" value="Unassembled WGS sequence"/>
</dbReference>
<dbReference type="AlphaFoldDB" id="A0A0C9V5F9"/>
<name>A0A0C9V5F9_SPHS4</name>
<dbReference type="HOGENOM" id="CLU_037356_0_0_1"/>